<name>A0ABX1CVF4_9FLAO</name>
<sequence length="107" mass="11253">MKETRKREADLKAGYADEGPHGIIYRPLMLYAAITGAIIVGLIFGVSGYLIAVGTWPIVDLGQLSAPFPGTTAVTFAGVGVALGALIGWLLVFKKVLKHGGSNKSRL</sequence>
<keyword evidence="1" id="KW-0812">Transmembrane</keyword>
<keyword evidence="3" id="KW-1185">Reference proteome</keyword>
<dbReference type="EMBL" id="JAAVJR010000002">
    <property type="protein sequence ID" value="NJW52270.1"/>
    <property type="molecule type" value="Genomic_DNA"/>
</dbReference>
<evidence type="ECO:0000313" key="2">
    <source>
        <dbReference type="EMBL" id="NJW52270.1"/>
    </source>
</evidence>
<accession>A0ABX1CVF4</accession>
<comment type="caution">
    <text evidence="2">The sequence shown here is derived from an EMBL/GenBank/DDBJ whole genome shotgun (WGS) entry which is preliminary data.</text>
</comment>
<feature type="transmembrane region" description="Helical" evidence="1">
    <location>
        <begin position="72"/>
        <end position="93"/>
    </location>
</feature>
<evidence type="ECO:0000256" key="1">
    <source>
        <dbReference type="SAM" id="Phobius"/>
    </source>
</evidence>
<organism evidence="2 3">
    <name type="scientific">Salinimicrobium oceani</name>
    <dbReference type="NCBI Taxonomy" id="2722702"/>
    <lineage>
        <taxon>Bacteria</taxon>
        <taxon>Pseudomonadati</taxon>
        <taxon>Bacteroidota</taxon>
        <taxon>Flavobacteriia</taxon>
        <taxon>Flavobacteriales</taxon>
        <taxon>Flavobacteriaceae</taxon>
        <taxon>Salinimicrobium</taxon>
    </lineage>
</organism>
<keyword evidence="1" id="KW-1133">Transmembrane helix</keyword>
<dbReference type="Proteomes" id="UP000703674">
    <property type="component" value="Unassembled WGS sequence"/>
</dbReference>
<feature type="transmembrane region" description="Helical" evidence="1">
    <location>
        <begin position="28"/>
        <end position="52"/>
    </location>
</feature>
<reference evidence="2 3" key="1">
    <citation type="submission" date="2020-03" db="EMBL/GenBank/DDBJ databases">
        <title>Salinimicrobium sp. nov, isolated from SCS.</title>
        <authorList>
            <person name="Cao W.R."/>
        </authorList>
    </citation>
    <scope>NUCLEOTIDE SEQUENCE [LARGE SCALE GENOMIC DNA]</scope>
    <source>
        <strain evidence="3">J15B91</strain>
    </source>
</reference>
<evidence type="ECO:0000313" key="3">
    <source>
        <dbReference type="Proteomes" id="UP000703674"/>
    </source>
</evidence>
<keyword evidence="1" id="KW-0472">Membrane</keyword>
<proteinExistence type="predicted"/>
<dbReference type="RefSeq" id="WP_168137375.1">
    <property type="nucleotide sequence ID" value="NZ_JAAVJR010000002.1"/>
</dbReference>
<gene>
    <name evidence="2" type="ORF">HC175_05005</name>
</gene>
<protein>
    <submittedName>
        <fullName evidence="2">Uncharacterized protein</fullName>
    </submittedName>
</protein>